<protein>
    <submittedName>
        <fullName evidence="3">Uncharacterized protein</fullName>
    </submittedName>
</protein>
<sequence length="190" mass="21525">MVEFSEPVTVDPATDGRLTVNMIMLRSRGEQLDTISKINLWGLSVTDISIIRNMRNLRIVSMSTNKLYGLEPFGHCLFLQELYLRSNLIADIHEVAHLKHLTRLQKIWLEDNPCANISKLETGTKIVESSGLSTGTILDTIVEDNSPASVISYRFSVVRNLIHLTHLDHKGRLCNLLDGGNFTVFLYMLW</sequence>
<dbReference type="EMBL" id="JTDF01020383">
    <property type="protein sequence ID" value="KAF8562424.1"/>
    <property type="molecule type" value="Genomic_DNA"/>
</dbReference>
<evidence type="ECO:0000256" key="2">
    <source>
        <dbReference type="ARBA" id="ARBA00022737"/>
    </source>
</evidence>
<keyword evidence="2" id="KW-0677">Repeat</keyword>
<evidence type="ECO:0000256" key="1">
    <source>
        <dbReference type="ARBA" id="ARBA00022614"/>
    </source>
</evidence>
<proteinExistence type="predicted"/>
<dbReference type="InterPro" id="IPR001611">
    <property type="entry name" value="Leu-rich_rpt"/>
</dbReference>
<comment type="caution">
    <text evidence="3">The sequence shown here is derived from an EMBL/GenBank/DDBJ whole genome shotgun (WGS) entry which is preliminary data.</text>
</comment>
<gene>
    <name evidence="3" type="ORF">P879_10621</name>
</gene>
<dbReference type="Gene3D" id="3.80.10.10">
    <property type="entry name" value="Ribonuclease Inhibitor"/>
    <property type="match status" value="1"/>
</dbReference>
<accession>A0A8T0D628</accession>
<evidence type="ECO:0000313" key="3">
    <source>
        <dbReference type="EMBL" id="KAF8562424.1"/>
    </source>
</evidence>
<dbReference type="PANTHER" id="PTHR18849:SF0">
    <property type="entry name" value="CILIA- AND FLAGELLA-ASSOCIATED PROTEIN 410-RELATED"/>
    <property type="match status" value="1"/>
</dbReference>
<dbReference type="SUPFAM" id="SSF52058">
    <property type="entry name" value="L domain-like"/>
    <property type="match status" value="1"/>
</dbReference>
<reference evidence="3 4" key="1">
    <citation type="submission" date="2019-07" db="EMBL/GenBank/DDBJ databases">
        <title>Annotation for the trematode Paragonimus westermani.</title>
        <authorList>
            <person name="Choi Y.-J."/>
        </authorList>
    </citation>
    <scope>NUCLEOTIDE SEQUENCE [LARGE SCALE GENOMIC DNA]</scope>
    <source>
        <strain evidence="3">180907_Pwestermani</strain>
    </source>
</reference>
<dbReference type="Proteomes" id="UP000699462">
    <property type="component" value="Unassembled WGS sequence"/>
</dbReference>
<dbReference type="PROSITE" id="PS51450">
    <property type="entry name" value="LRR"/>
    <property type="match status" value="1"/>
</dbReference>
<keyword evidence="4" id="KW-1185">Reference proteome</keyword>
<evidence type="ECO:0000313" key="4">
    <source>
        <dbReference type="Proteomes" id="UP000699462"/>
    </source>
</evidence>
<dbReference type="OrthoDB" id="1517790at2759"/>
<organism evidence="3 4">
    <name type="scientific">Paragonimus westermani</name>
    <dbReference type="NCBI Taxonomy" id="34504"/>
    <lineage>
        <taxon>Eukaryota</taxon>
        <taxon>Metazoa</taxon>
        <taxon>Spiralia</taxon>
        <taxon>Lophotrochozoa</taxon>
        <taxon>Platyhelminthes</taxon>
        <taxon>Trematoda</taxon>
        <taxon>Digenea</taxon>
        <taxon>Plagiorchiida</taxon>
        <taxon>Troglotremata</taxon>
        <taxon>Troglotrematidae</taxon>
        <taxon>Paragonimus</taxon>
    </lineage>
</organism>
<keyword evidence="1" id="KW-0433">Leucine-rich repeat</keyword>
<dbReference type="AlphaFoldDB" id="A0A8T0D628"/>
<name>A0A8T0D628_9TREM</name>
<dbReference type="PANTHER" id="PTHR18849">
    <property type="entry name" value="LEUCINE RICH REPEAT PROTEIN"/>
    <property type="match status" value="1"/>
</dbReference>
<dbReference type="InterPro" id="IPR032675">
    <property type="entry name" value="LRR_dom_sf"/>
</dbReference>